<name>A0A067Q6Q4_9AGAM</name>
<dbReference type="InterPro" id="IPR024779">
    <property type="entry name" value="2OGFeDO_JBP1/TET_oxygenase_dom"/>
</dbReference>
<evidence type="ECO:0000256" key="2">
    <source>
        <dbReference type="ARBA" id="ARBA00022723"/>
    </source>
</evidence>
<dbReference type="EMBL" id="KL197711">
    <property type="protein sequence ID" value="KDQ62654.1"/>
    <property type="molecule type" value="Genomic_DNA"/>
</dbReference>
<dbReference type="GO" id="GO:0046872">
    <property type="term" value="F:metal ion binding"/>
    <property type="evidence" value="ECO:0007669"/>
    <property type="project" value="UniProtKB-KW"/>
</dbReference>
<dbReference type="HOGENOM" id="CLU_039070_4_1_1"/>
<organism evidence="7 8">
    <name type="scientific">Jaapia argillacea MUCL 33604</name>
    <dbReference type="NCBI Taxonomy" id="933084"/>
    <lineage>
        <taxon>Eukaryota</taxon>
        <taxon>Fungi</taxon>
        <taxon>Dikarya</taxon>
        <taxon>Basidiomycota</taxon>
        <taxon>Agaricomycotina</taxon>
        <taxon>Agaricomycetes</taxon>
        <taxon>Agaricomycetidae</taxon>
        <taxon>Jaapiales</taxon>
        <taxon>Jaapiaceae</taxon>
        <taxon>Jaapia</taxon>
    </lineage>
</organism>
<dbReference type="Gene3D" id="3.60.130.30">
    <property type="match status" value="1"/>
</dbReference>
<feature type="domain" description="2OGFeDO JBP1/TET oxygenase" evidence="6">
    <location>
        <begin position="99"/>
        <end position="228"/>
    </location>
</feature>
<protein>
    <recommendedName>
        <fullName evidence="6">2OGFeDO JBP1/TET oxygenase domain-containing protein</fullName>
    </recommendedName>
</protein>
<dbReference type="GO" id="GO:0051213">
    <property type="term" value="F:dioxygenase activity"/>
    <property type="evidence" value="ECO:0007669"/>
    <property type="project" value="UniProtKB-KW"/>
</dbReference>
<keyword evidence="2" id="KW-0479">Metal-binding</keyword>
<accession>A0A067Q6Q4</accession>
<dbReference type="InParanoid" id="A0A067Q6Q4"/>
<evidence type="ECO:0000259" key="6">
    <source>
        <dbReference type="Pfam" id="PF12851"/>
    </source>
</evidence>
<evidence type="ECO:0000256" key="4">
    <source>
        <dbReference type="ARBA" id="ARBA00023002"/>
    </source>
</evidence>
<evidence type="ECO:0000313" key="7">
    <source>
        <dbReference type="EMBL" id="KDQ62654.1"/>
    </source>
</evidence>
<keyword evidence="3" id="KW-0223">Dioxygenase</keyword>
<dbReference type="AlphaFoldDB" id="A0A067Q6Q4"/>
<evidence type="ECO:0000313" key="8">
    <source>
        <dbReference type="Proteomes" id="UP000027265"/>
    </source>
</evidence>
<dbReference type="OrthoDB" id="3259298at2759"/>
<reference evidence="8" key="1">
    <citation type="journal article" date="2014" name="Proc. Natl. Acad. Sci. U.S.A.">
        <title>Extensive sampling of basidiomycete genomes demonstrates inadequacy of the white-rot/brown-rot paradigm for wood decay fungi.</title>
        <authorList>
            <person name="Riley R."/>
            <person name="Salamov A.A."/>
            <person name="Brown D.W."/>
            <person name="Nagy L.G."/>
            <person name="Floudas D."/>
            <person name="Held B.W."/>
            <person name="Levasseur A."/>
            <person name="Lombard V."/>
            <person name="Morin E."/>
            <person name="Otillar R."/>
            <person name="Lindquist E.A."/>
            <person name="Sun H."/>
            <person name="LaButti K.M."/>
            <person name="Schmutz J."/>
            <person name="Jabbour D."/>
            <person name="Luo H."/>
            <person name="Baker S.E."/>
            <person name="Pisabarro A.G."/>
            <person name="Walton J.D."/>
            <person name="Blanchette R.A."/>
            <person name="Henrissat B."/>
            <person name="Martin F."/>
            <person name="Cullen D."/>
            <person name="Hibbett D.S."/>
            <person name="Grigoriev I.V."/>
        </authorList>
    </citation>
    <scope>NUCLEOTIDE SEQUENCE [LARGE SCALE GENOMIC DNA]</scope>
    <source>
        <strain evidence="8">MUCL 33604</strain>
    </source>
</reference>
<keyword evidence="8" id="KW-1185">Reference proteome</keyword>
<dbReference type="Pfam" id="PF12851">
    <property type="entry name" value="Tet_JBP"/>
    <property type="match status" value="1"/>
</dbReference>
<evidence type="ECO:0000256" key="3">
    <source>
        <dbReference type="ARBA" id="ARBA00022964"/>
    </source>
</evidence>
<dbReference type="Proteomes" id="UP000027265">
    <property type="component" value="Unassembled WGS sequence"/>
</dbReference>
<dbReference type="STRING" id="933084.A0A067Q6Q4"/>
<proteinExistence type="predicted"/>
<sequence length="249" mass="27580">PGTLVDNAGRILMWFLPGILSAELQNEMFLTARHLNPQLQKSPRNKDTGSCNWRVGLPLFQDPANCQFVTPGVLNFSPAWFQQGHLGAAMAQGTRDWLKAMSRGTAVLNTILSVIHPDLYLAGKTSHLLLKHNPTLEATMEYWNSVYTGVAVIANRETPVHRDAQCPVEWYGLLASVGPYEGAEFELRGVGIRYAYILGTVVGLSGYLLKHGVSSCAGERVCYAYFMRPKVIARLGIPTEVQIWVDKYS</sequence>
<gene>
    <name evidence="7" type="ORF">JAAARDRAFT_122524</name>
</gene>
<keyword evidence="5" id="KW-0408">Iron</keyword>
<evidence type="ECO:0000256" key="1">
    <source>
        <dbReference type="ARBA" id="ARBA00001954"/>
    </source>
</evidence>
<comment type="cofactor">
    <cofactor evidence="1">
        <name>Fe(2+)</name>
        <dbReference type="ChEBI" id="CHEBI:29033"/>
    </cofactor>
</comment>
<keyword evidence="4" id="KW-0560">Oxidoreductase</keyword>
<evidence type="ECO:0000256" key="5">
    <source>
        <dbReference type="ARBA" id="ARBA00023004"/>
    </source>
</evidence>
<feature type="non-terminal residue" evidence="7">
    <location>
        <position position="1"/>
    </location>
</feature>